<evidence type="ECO:0000313" key="8">
    <source>
        <dbReference type="EMBL" id="SEP15100.1"/>
    </source>
</evidence>
<comment type="subcellular location">
    <subcellularLocation>
        <location evidence="1">Cell inner membrane</location>
        <topology evidence="1">Peripheral membrane protein</topology>
    </subcellularLocation>
</comment>
<evidence type="ECO:0000256" key="3">
    <source>
        <dbReference type="ARBA" id="ARBA00022448"/>
    </source>
</evidence>
<sequence>MYLGQIVESGPTAALFRDPPRPYTRALLSANLMLDPDRRRERVVLSGELPSPSNPHSGCRFHKLSVGPAEMRQRSFVLQAGADGRSVACHCPLATEPVVMSQAIAG</sequence>
<dbReference type="NCBIfam" id="TIGR01727">
    <property type="entry name" value="oligo_HPY"/>
    <property type="match status" value="1"/>
</dbReference>
<evidence type="ECO:0000313" key="9">
    <source>
        <dbReference type="Proteomes" id="UP000183063"/>
    </source>
</evidence>
<dbReference type="Proteomes" id="UP000183063">
    <property type="component" value="Unassembled WGS sequence"/>
</dbReference>
<keyword evidence="7" id="KW-0378">Hydrolase</keyword>
<dbReference type="Gene3D" id="3.40.50.300">
    <property type="entry name" value="P-loop containing nucleotide triphosphate hydrolases"/>
    <property type="match status" value="1"/>
</dbReference>
<reference evidence="8 10" key="1">
    <citation type="submission" date="2016-10" db="EMBL/GenBank/DDBJ databases">
        <authorList>
            <person name="Varghese N."/>
            <person name="Submissions S."/>
        </authorList>
    </citation>
    <scope>NUCLEOTIDE SEQUENCE [LARGE SCALE GENOMIC DNA]</scope>
    <source>
        <strain evidence="8 10">CGMCC 1.7071</strain>
    </source>
</reference>
<proteinExistence type="inferred from homology"/>
<dbReference type="GO" id="GO:0005524">
    <property type="term" value="F:ATP binding"/>
    <property type="evidence" value="ECO:0007669"/>
    <property type="project" value="UniProtKB-KW"/>
</dbReference>
<evidence type="ECO:0000259" key="6">
    <source>
        <dbReference type="Pfam" id="PF08352"/>
    </source>
</evidence>
<evidence type="ECO:0000256" key="2">
    <source>
        <dbReference type="ARBA" id="ARBA00005417"/>
    </source>
</evidence>
<dbReference type="Pfam" id="PF08352">
    <property type="entry name" value="oligo_HPY"/>
    <property type="match status" value="1"/>
</dbReference>
<evidence type="ECO:0000256" key="1">
    <source>
        <dbReference type="ARBA" id="ARBA00004417"/>
    </source>
</evidence>
<dbReference type="STRING" id="501024.RTCCBAU85039_6080"/>
<dbReference type="EMBL" id="FNXB01000054">
    <property type="protein sequence ID" value="SEI19104.1"/>
    <property type="molecule type" value="Genomic_DNA"/>
</dbReference>
<dbReference type="InterPro" id="IPR027417">
    <property type="entry name" value="P-loop_NTPase"/>
</dbReference>
<dbReference type="Proteomes" id="UP000198939">
    <property type="component" value="Unassembled WGS sequence"/>
</dbReference>
<feature type="domain" description="Oligopeptide/dipeptide ABC transporter C-terminal" evidence="6">
    <location>
        <begin position="7"/>
        <end position="62"/>
    </location>
</feature>
<protein>
    <submittedName>
        <fullName evidence="7">Glutathione import ATP-binding protein GsiA</fullName>
        <ecNumber evidence="7">3.6.3.-</ecNumber>
    </submittedName>
    <submittedName>
        <fullName evidence="8">Peptide/nickel transport system ATP-binding protein</fullName>
    </submittedName>
</protein>
<evidence type="ECO:0000256" key="5">
    <source>
        <dbReference type="ARBA" id="ARBA00022840"/>
    </source>
</evidence>
<evidence type="ECO:0000256" key="4">
    <source>
        <dbReference type="ARBA" id="ARBA00022741"/>
    </source>
</evidence>
<accession>A0A1H8VIH6</accession>
<reference evidence="7" key="2">
    <citation type="submission" date="2016-10" db="EMBL/GenBank/DDBJ databases">
        <authorList>
            <person name="de Groot N.N."/>
        </authorList>
    </citation>
    <scope>NUCLEOTIDE SEQUENCE [LARGE SCALE GENOMIC DNA]</scope>
    <source>
        <strain evidence="7">CCBAU85039</strain>
    </source>
</reference>
<keyword evidence="3" id="KW-0813">Transport</keyword>
<keyword evidence="4" id="KW-0547">Nucleotide-binding</keyword>
<organism evidence="7 9">
    <name type="scientific">Rhizobium tibeticum</name>
    <dbReference type="NCBI Taxonomy" id="501024"/>
    <lineage>
        <taxon>Bacteria</taxon>
        <taxon>Pseudomonadati</taxon>
        <taxon>Pseudomonadota</taxon>
        <taxon>Alphaproteobacteria</taxon>
        <taxon>Hyphomicrobiales</taxon>
        <taxon>Rhizobiaceae</taxon>
        <taxon>Rhizobium/Agrobacterium group</taxon>
        <taxon>Rhizobium</taxon>
    </lineage>
</organism>
<dbReference type="PANTHER" id="PTHR43776">
    <property type="entry name" value="TRANSPORT ATP-BINDING PROTEIN"/>
    <property type="match status" value="1"/>
</dbReference>
<evidence type="ECO:0000313" key="7">
    <source>
        <dbReference type="EMBL" id="SEI19104.1"/>
    </source>
</evidence>
<dbReference type="GO" id="GO:0016787">
    <property type="term" value="F:hydrolase activity"/>
    <property type="evidence" value="ECO:0007669"/>
    <property type="project" value="UniProtKB-KW"/>
</dbReference>
<evidence type="ECO:0000313" key="10">
    <source>
        <dbReference type="Proteomes" id="UP000198939"/>
    </source>
</evidence>
<name>A0A1H8VIH6_9HYPH</name>
<dbReference type="GO" id="GO:0015833">
    <property type="term" value="P:peptide transport"/>
    <property type="evidence" value="ECO:0007669"/>
    <property type="project" value="InterPro"/>
</dbReference>
<dbReference type="InterPro" id="IPR050319">
    <property type="entry name" value="ABC_transp_ATP-bind"/>
</dbReference>
<reference evidence="9" key="3">
    <citation type="submission" date="2016-10" db="EMBL/GenBank/DDBJ databases">
        <authorList>
            <person name="Wibberg D."/>
        </authorList>
    </citation>
    <scope>NUCLEOTIDE SEQUENCE [LARGE SCALE GENOMIC DNA]</scope>
</reference>
<dbReference type="AlphaFoldDB" id="A0A1H8VIH6"/>
<dbReference type="RefSeq" id="WP_072381287.1">
    <property type="nucleotide sequence ID" value="NZ_FNXB01000054.1"/>
</dbReference>
<dbReference type="PANTHER" id="PTHR43776:SF7">
    <property type="entry name" value="D,D-DIPEPTIDE TRANSPORT ATP-BINDING PROTEIN DDPF-RELATED"/>
    <property type="match status" value="1"/>
</dbReference>
<dbReference type="GO" id="GO:0005886">
    <property type="term" value="C:plasma membrane"/>
    <property type="evidence" value="ECO:0007669"/>
    <property type="project" value="UniProtKB-SubCell"/>
</dbReference>
<keyword evidence="5 7" id="KW-0067">ATP-binding</keyword>
<comment type="similarity">
    <text evidence="2">Belongs to the ABC transporter superfamily.</text>
</comment>
<gene>
    <name evidence="7" type="primary">gsiA_7</name>
    <name evidence="7" type="ORF">RTCCBAU85039_6080</name>
    <name evidence="8" type="ORF">SAMN05216228_10435</name>
</gene>
<dbReference type="EC" id="3.6.3.-" evidence="7"/>
<dbReference type="EMBL" id="FOCV01000043">
    <property type="protein sequence ID" value="SEP15100.1"/>
    <property type="molecule type" value="Genomic_DNA"/>
</dbReference>
<dbReference type="InterPro" id="IPR013563">
    <property type="entry name" value="Oligopep_ABC_C"/>
</dbReference>
<keyword evidence="10" id="KW-1185">Reference proteome</keyword>